<protein>
    <submittedName>
        <fullName evidence="2">Uma2 family endonuclease</fullName>
    </submittedName>
</protein>
<dbReference type="InterPro" id="IPR012296">
    <property type="entry name" value="Nuclease_put_TT1808"/>
</dbReference>
<dbReference type="Gene3D" id="3.90.1570.10">
    <property type="entry name" value="tt1808, chain A"/>
    <property type="match status" value="1"/>
</dbReference>
<evidence type="ECO:0000259" key="1">
    <source>
        <dbReference type="Pfam" id="PF05685"/>
    </source>
</evidence>
<feature type="domain" description="Putative restriction endonuclease" evidence="1">
    <location>
        <begin position="18"/>
        <end position="177"/>
    </location>
</feature>
<evidence type="ECO:0000313" key="2">
    <source>
        <dbReference type="EMBL" id="PYI50029.1"/>
    </source>
</evidence>
<dbReference type="InterPro" id="IPR011335">
    <property type="entry name" value="Restrct_endonuc-II-like"/>
</dbReference>
<evidence type="ECO:0000313" key="3">
    <source>
        <dbReference type="Proteomes" id="UP000247476"/>
    </source>
</evidence>
<accession>A0A2V5JU24</accession>
<dbReference type="SUPFAM" id="SSF52980">
    <property type="entry name" value="Restriction endonuclease-like"/>
    <property type="match status" value="1"/>
</dbReference>
<dbReference type="Pfam" id="PF05685">
    <property type="entry name" value="Uma2"/>
    <property type="match status" value="1"/>
</dbReference>
<dbReference type="CDD" id="cd06260">
    <property type="entry name" value="DUF820-like"/>
    <property type="match status" value="1"/>
</dbReference>
<comment type="caution">
    <text evidence="2">The sequence shown here is derived from an EMBL/GenBank/DDBJ whole genome shotgun (WGS) entry which is preliminary data.</text>
</comment>
<keyword evidence="2" id="KW-0255">Endonuclease</keyword>
<dbReference type="OrthoDB" id="9808428at2"/>
<dbReference type="RefSeq" id="WP_110844052.1">
    <property type="nucleotide sequence ID" value="NZ_QJVJ01000024.1"/>
</dbReference>
<dbReference type="EMBL" id="QJVJ01000024">
    <property type="protein sequence ID" value="PYI50029.1"/>
    <property type="molecule type" value="Genomic_DNA"/>
</dbReference>
<reference evidence="2 3" key="1">
    <citation type="submission" date="2018-05" db="EMBL/GenBank/DDBJ databases">
        <title>Paenibacillus flagellatus sp. nov., isolated from selenium mineral soil.</title>
        <authorList>
            <person name="Dai X."/>
        </authorList>
    </citation>
    <scope>NUCLEOTIDE SEQUENCE [LARGE SCALE GENOMIC DNA]</scope>
    <source>
        <strain evidence="2 3">DXL2</strain>
    </source>
</reference>
<dbReference type="GO" id="GO:0004519">
    <property type="term" value="F:endonuclease activity"/>
    <property type="evidence" value="ECO:0007669"/>
    <property type="project" value="UniProtKB-KW"/>
</dbReference>
<dbReference type="PANTHER" id="PTHR34107">
    <property type="entry name" value="SLL0198 PROTEIN-RELATED"/>
    <property type="match status" value="1"/>
</dbReference>
<organism evidence="2 3">
    <name type="scientific">Paenibacillus flagellatus</name>
    <dbReference type="NCBI Taxonomy" id="2211139"/>
    <lineage>
        <taxon>Bacteria</taxon>
        <taxon>Bacillati</taxon>
        <taxon>Bacillota</taxon>
        <taxon>Bacilli</taxon>
        <taxon>Bacillales</taxon>
        <taxon>Paenibacillaceae</taxon>
        <taxon>Paenibacillus</taxon>
    </lineage>
</organism>
<dbReference type="Proteomes" id="UP000247476">
    <property type="component" value="Unassembled WGS sequence"/>
</dbReference>
<dbReference type="AlphaFoldDB" id="A0A2V5JU24"/>
<sequence>MEPKKKPDLIRERPMTYEDYAALPDEYGRFELVDGVLEAMSPAPTPLHQLVSFEIQRTLADSCLSEYLIVFAPIDVVLSQKEVRQPDLIMIHRSRLHILSKRAVTGPPDLVVEILSDWSIRRDKVKKSKAYARFGIPEYWIVDPANGSLEQYVLTEDRYELADVFTGDEPVRSDKLPCVGFTMQSIMSRIPELPE</sequence>
<name>A0A2V5JU24_9BACL</name>
<dbReference type="InterPro" id="IPR008538">
    <property type="entry name" value="Uma2"/>
</dbReference>
<keyword evidence="3" id="KW-1185">Reference proteome</keyword>
<keyword evidence="2" id="KW-0540">Nuclease</keyword>
<dbReference type="PANTHER" id="PTHR34107:SF4">
    <property type="entry name" value="SLL1222 PROTEIN"/>
    <property type="match status" value="1"/>
</dbReference>
<keyword evidence="2" id="KW-0378">Hydrolase</keyword>
<proteinExistence type="predicted"/>
<gene>
    <name evidence="2" type="ORF">DLM86_31085</name>
</gene>